<protein>
    <submittedName>
        <fullName evidence="7">Uncharacterized protein</fullName>
    </submittedName>
</protein>
<evidence type="ECO:0000256" key="4">
    <source>
        <dbReference type="ARBA" id="ARBA00023136"/>
    </source>
</evidence>
<dbReference type="InterPro" id="IPR051694">
    <property type="entry name" value="Immunoregulatory_rcpt-like"/>
</dbReference>
<feature type="compositionally biased region" description="Low complexity" evidence="5">
    <location>
        <begin position="129"/>
        <end position="143"/>
    </location>
</feature>
<evidence type="ECO:0000313" key="8">
    <source>
        <dbReference type="Proteomes" id="UP001049176"/>
    </source>
</evidence>
<dbReference type="PANTHER" id="PTHR15549">
    <property type="entry name" value="PAIRED IMMUNOGLOBULIN-LIKE TYPE 2 RECEPTOR"/>
    <property type="match status" value="1"/>
</dbReference>
<keyword evidence="4 6" id="KW-0472">Membrane</keyword>
<proteinExistence type="predicted"/>
<evidence type="ECO:0000313" key="7">
    <source>
        <dbReference type="EMBL" id="KAG7087109.1"/>
    </source>
</evidence>
<keyword evidence="8" id="KW-1185">Reference proteome</keyword>
<name>A0A9P7UPJ1_9AGAR</name>
<feature type="region of interest" description="Disordered" evidence="5">
    <location>
        <begin position="121"/>
        <end position="170"/>
    </location>
</feature>
<dbReference type="GO" id="GO:0071944">
    <property type="term" value="C:cell periphery"/>
    <property type="evidence" value="ECO:0007669"/>
    <property type="project" value="UniProtKB-ARBA"/>
</dbReference>
<dbReference type="KEGG" id="more:E1B28_013090"/>
<evidence type="ECO:0000256" key="6">
    <source>
        <dbReference type="SAM" id="Phobius"/>
    </source>
</evidence>
<comment type="subcellular location">
    <subcellularLocation>
        <location evidence="1">Membrane</location>
        <topology evidence="1">Single-pass membrane protein</topology>
    </subcellularLocation>
</comment>
<dbReference type="PANTHER" id="PTHR15549:SF26">
    <property type="entry name" value="AXIAL BUDDING PATTERN PROTEIN 2-RELATED"/>
    <property type="match status" value="1"/>
</dbReference>
<evidence type="ECO:0000256" key="1">
    <source>
        <dbReference type="ARBA" id="ARBA00004167"/>
    </source>
</evidence>
<feature type="transmembrane region" description="Helical" evidence="6">
    <location>
        <begin position="180"/>
        <end position="202"/>
    </location>
</feature>
<dbReference type="GeneID" id="66082165"/>
<gene>
    <name evidence="7" type="ORF">E1B28_013090</name>
</gene>
<keyword evidence="2 6" id="KW-0812">Transmembrane</keyword>
<dbReference type="EMBL" id="CM032189">
    <property type="protein sequence ID" value="KAG7087109.1"/>
    <property type="molecule type" value="Genomic_DNA"/>
</dbReference>
<organism evidence="7 8">
    <name type="scientific">Marasmius oreades</name>
    <name type="common">fairy-ring Marasmius</name>
    <dbReference type="NCBI Taxonomy" id="181124"/>
    <lineage>
        <taxon>Eukaryota</taxon>
        <taxon>Fungi</taxon>
        <taxon>Dikarya</taxon>
        <taxon>Basidiomycota</taxon>
        <taxon>Agaricomycotina</taxon>
        <taxon>Agaricomycetes</taxon>
        <taxon>Agaricomycetidae</taxon>
        <taxon>Agaricales</taxon>
        <taxon>Marasmiineae</taxon>
        <taxon>Marasmiaceae</taxon>
        <taxon>Marasmius</taxon>
    </lineage>
</organism>
<dbReference type="Proteomes" id="UP001049176">
    <property type="component" value="Chromosome 9"/>
</dbReference>
<feature type="region of interest" description="Disordered" evidence="5">
    <location>
        <begin position="252"/>
        <end position="281"/>
    </location>
</feature>
<comment type="caution">
    <text evidence="7">The sequence shown here is derived from an EMBL/GenBank/DDBJ whole genome shotgun (WGS) entry which is preliminary data.</text>
</comment>
<keyword evidence="3 6" id="KW-1133">Transmembrane helix</keyword>
<feature type="region of interest" description="Disordered" evidence="5">
    <location>
        <begin position="210"/>
        <end position="229"/>
    </location>
</feature>
<dbReference type="OrthoDB" id="3100579at2759"/>
<sequence length="313" mass="33427">MRRYGKLYALVFTGLTSTAFRIDPPLPSAVVTDQAVPFSWTRDPTDPPEFSFLKIQLEGPEGRMSALLPVDRDQASQASGSFTLTFNDLSPFQVVAVDDSLKPFFTAPGTIVAAAAGQFGSPTSTNSASGSPSITDTISSISIENPTPAPTPDANGPPTSTAPSQTVAGISASSKNTKPIIIGSVVGGTVFILLLLLLFLFIRRRRNKPLGTGPTPFLDATPSSGSDTPYMDIRERKMQMLGQRERLERELEAYEQVESQESNSGTGDIPDGIDESNQEGVAQVSRRQIELLTQRIAALEAAMAPPDYSSGRS</sequence>
<reference evidence="7" key="1">
    <citation type="journal article" date="2021" name="Genome Biol. Evol.">
        <title>The assembled and annotated genome of the fairy-ring fungus Marasmius oreades.</title>
        <authorList>
            <person name="Hiltunen M."/>
            <person name="Ament-Velasquez S.L."/>
            <person name="Johannesson H."/>
        </authorList>
    </citation>
    <scope>NUCLEOTIDE SEQUENCE</scope>
    <source>
        <strain evidence="7">03SP1</strain>
    </source>
</reference>
<feature type="compositionally biased region" description="Polar residues" evidence="5">
    <location>
        <begin position="157"/>
        <end position="170"/>
    </location>
</feature>
<evidence type="ECO:0000256" key="3">
    <source>
        <dbReference type="ARBA" id="ARBA00022989"/>
    </source>
</evidence>
<accession>A0A9P7UPJ1</accession>
<dbReference type="RefSeq" id="XP_043003580.1">
    <property type="nucleotide sequence ID" value="XM_043158236.1"/>
</dbReference>
<evidence type="ECO:0000256" key="2">
    <source>
        <dbReference type="ARBA" id="ARBA00022692"/>
    </source>
</evidence>
<evidence type="ECO:0000256" key="5">
    <source>
        <dbReference type="SAM" id="MobiDB-lite"/>
    </source>
</evidence>
<dbReference type="AlphaFoldDB" id="A0A9P7UPJ1"/>
<dbReference type="GO" id="GO:0016020">
    <property type="term" value="C:membrane"/>
    <property type="evidence" value="ECO:0007669"/>
    <property type="project" value="UniProtKB-SubCell"/>
</dbReference>
<feature type="compositionally biased region" description="Polar residues" evidence="5">
    <location>
        <begin position="257"/>
        <end position="266"/>
    </location>
</feature>